<dbReference type="Gene3D" id="1.20.1070.10">
    <property type="entry name" value="Rhodopsin 7-helix transmembrane proteins"/>
    <property type="match status" value="1"/>
</dbReference>
<evidence type="ECO:0000256" key="9">
    <source>
        <dbReference type="SAM" id="MobiDB-lite"/>
    </source>
</evidence>
<evidence type="ECO:0000256" key="3">
    <source>
        <dbReference type="ARBA" id="ARBA00022989"/>
    </source>
</evidence>
<dbReference type="CDD" id="cd00637">
    <property type="entry name" value="7tm_classA_rhodopsin-like"/>
    <property type="match status" value="1"/>
</dbReference>
<feature type="transmembrane region" description="Helical" evidence="10">
    <location>
        <begin position="12"/>
        <end position="38"/>
    </location>
</feature>
<dbReference type="PROSITE" id="PS50262">
    <property type="entry name" value="G_PROTEIN_RECEP_F1_2"/>
    <property type="match status" value="1"/>
</dbReference>
<feature type="domain" description="G-protein coupled receptors family 1 profile" evidence="11">
    <location>
        <begin position="30"/>
        <end position="387"/>
    </location>
</feature>
<reference evidence="12 13" key="1">
    <citation type="journal article" date="2017" name="Nat. Ecol. Evol.">
        <title>Scallop genome provides insights into evolution of bilaterian karyotype and development.</title>
        <authorList>
            <person name="Wang S."/>
            <person name="Zhang J."/>
            <person name="Jiao W."/>
            <person name="Li J."/>
            <person name="Xun X."/>
            <person name="Sun Y."/>
            <person name="Guo X."/>
            <person name="Huan P."/>
            <person name="Dong B."/>
            <person name="Zhang L."/>
            <person name="Hu X."/>
            <person name="Sun X."/>
            <person name="Wang J."/>
            <person name="Zhao C."/>
            <person name="Wang Y."/>
            <person name="Wang D."/>
            <person name="Huang X."/>
            <person name="Wang R."/>
            <person name="Lv J."/>
            <person name="Li Y."/>
            <person name="Zhang Z."/>
            <person name="Liu B."/>
            <person name="Lu W."/>
            <person name="Hui Y."/>
            <person name="Liang J."/>
            <person name="Zhou Z."/>
            <person name="Hou R."/>
            <person name="Li X."/>
            <person name="Liu Y."/>
            <person name="Li H."/>
            <person name="Ning X."/>
            <person name="Lin Y."/>
            <person name="Zhao L."/>
            <person name="Xing Q."/>
            <person name="Dou J."/>
            <person name="Li Y."/>
            <person name="Mao J."/>
            <person name="Guo H."/>
            <person name="Dou H."/>
            <person name="Li T."/>
            <person name="Mu C."/>
            <person name="Jiang W."/>
            <person name="Fu Q."/>
            <person name="Fu X."/>
            <person name="Miao Y."/>
            <person name="Liu J."/>
            <person name="Yu Q."/>
            <person name="Li R."/>
            <person name="Liao H."/>
            <person name="Li X."/>
            <person name="Kong Y."/>
            <person name="Jiang Z."/>
            <person name="Chourrout D."/>
            <person name="Li R."/>
            <person name="Bao Z."/>
        </authorList>
    </citation>
    <scope>NUCLEOTIDE SEQUENCE [LARGE SCALE GENOMIC DNA]</scope>
    <source>
        <strain evidence="12 13">PY_sf001</strain>
    </source>
</reference>
<dbReference type="Pfam" id="PF00001">
    <property type="entry name" value="7tm_1"/>
    <property type="match status" value="1"/>
</dbReference>
<dbReference type="EMBL" id="NEDP02000690">
    <property type="protein sequence ID" value="OWF55367.1"/>
    <property type="molecule type" value="Genomic_DNA"/>
</dbReference>
<evidence type="ECO:0000256" key="2">
    <source>
        <dbReference type="ARBA" id="ARBA00022692"/>
    </source>
</evidence>
<dbReference type="SMART" id="SM01381">
    <property type="entry name" value="7TM_GPCR_Srsx"/>
    <property type="match status" value="1"/>
</dbReference>
<keyword evidence="6 8" id="KW-0675">Receptor</keyword>
<evidence type="ECO:0000256" key="8">
    <source>
        <dbReference type="RuleBase" id="RU000688"/>
    </source>
</evidence>
<dbReference type="PROSITE" id="PS00237">
    <property type="entry name" value="G_PROTEIN_RECEP_F1_1"/>
    <property type="match status" value="1"/>
</dbReference>
<dbReference type="InterPro" id="IPR000276">
    <property type="entry name" value="GPCR_Rhodpsn"/>
</dbReference>
<dbReference type="GO" id="GO:0004930">
    <property type="term" value="F:G protein-coupled receptor activity"/>
    <property type="evidence" value="ECO:0007669"/>
    <property type="project" value="UniProtKB-KW"/>
</dbReference>
<evidence type="ECO:0000259" key="11">
    <source>
        <dbReference type="PROSITE" id="PS50262"/>
    </source>
</evidence>
<keyword evidence="3 10" id="KW-1133">Transmembrane helix</keyword>
<keyword evidence="5 10" id="KW-0472">Membrane</keyword>
<keyword evidence="2 8" id="KW-0812">Transmembrane</keyword>
<dbReference type="PRINTS" id="PR00237">
    <property type="entry name" value="GPCRRHODOPSN"/>
</dbReference>
<dbReference type="OrthoDB" id="6076970at2759"/>
<feature type="transmembrane region" description="Helical" evidence="10">
    <location>
        <begin position="87"/>
        <end position="108"/>
    </location>
</feature>
<dbReference type="AlphaFoldDB" id="A0A210R303"/>
<dbReference type="GO" id="GO:0016020">
    <property type="term" value="C:membrane"/>
    <property type="evidence" value="ECO:0007669"/>
    <property type="project" value="UniProtKB-SubCell"/>
</dbReference>
<dbReference type="Proteomes" id="UP000242188">
    <property type="component" value="Unassembled WGS sequence"/>
</dbReference>
<organism evidence="12 13">
    <name type="scientific">Mizuhopecten yessoensis</name>
    <name type="common">Japanese scallop</name>
    <name type="synonym">Patinopecten yessoensis</name>
    <dbReference type="NCBI Taxonomy" id="6573"/>
    <lineage>
        <taxon>Eukaryota</taxon>
        <taxon>Metazoa</taxon>
        <taxon>Spiralia</taxon>
        <taxon>Lophotrochozoa</taxon>
        <taxon>Mollusca</taxon>
        <taxon>Bivalvia</taxon>
        <taxon>Autobranchia</taxon>
        <taxon>Pteriomorphia</taxon>
        <taxon>Pectinida</taxon>
        <taxon>Pectinoidea</taxon>
        <taxon>Pectinidae</taxon>
        <taxon>Mizuhopecten</taxon>
    </lineage>
</organism>
<evidence type="ECO:0000256" key="4">
    <source>
        <dbReference type="ARBA" id="ARBA00023040"/>
    </source>
</evidence>
<dbReference type="STRING" id="6573.A0A210R303"/>
<dbReference type="PANTHER" id="PTHR24238">
    <property type="entry name" value="G-PROTEIN COUPLED RECEPTOR"/>
    <property type="match status" value="1"/>
</dbReference>
<gene>
    <name evidence="12" type="ORF">KP79_PYT21723</name>
</gene>
<feature type="region of interest" description="Disordered" evidence="9">
    <location>
        <begin position="295"/>
        <end position="316"/>
    </location>
</feature>
<name>A0A210R303_MIZYE</name>
<evidence type="ECO:0000313" key="12">
    <source>
        <dbReference type="EMBL" id="OWF55367.1"/>
    </source>
</evidence>
<protein>
    <submittedName>
        <fullName evidence="12">Orexin receptor type 1</fullName>
    </submittedName>
</protein>
<feature type="transmembrane region" description="Helical" evidence="10">
    <location>
        <begin position="341"/>
        <end position="361"/>
    </location>
</feature>
<keyword evidence="13" id="KW-1185">Reference proteome</keyword>
<keyword evidence="4 8" id="KW-0297">G-protein coupled receptor</keyword>
<evidence type="ECO:0000313" key="13">
    <source>
        <dbReference type="Proteomes" id="UP000242188"/>
    </source>
</evidence>
<dbReference type="SUPFAM" id="SSF81321">
    <property type="entry name" value="Family A G protein-coupled receptor-like"/>
    <property type="match status" value="1"/>
</dbReference>
<comment type="similarity">
    <text evidence="8">Belongs to the G-protein coupled receptor 1 family.</text>
</comment>
<accession>A0A210R303</accession>
<feature type="compositionally biased region" description="Polar residues" evidence="9">
    <location>
        <begin position="302"/>
        <end position="312"/>
    </location>
</feature>
<dbReference type="PANTHER" id="PTHR24238:SF47">
    <property type="entry name" value="ECDYSTEROIDS_DOPAMINE RECEPTOR-RELATED"/>
    <property type="match status" value="1"/>
</dbReference>
<proteinExistence type="inferred from homology"/>
<keyword evidence="7 8" id="KW-0807">Transducer</keyword>
<evidence type="ECO:0000256" key="6">
    <source>
        <dbReference type="ARBA" id="ARBA00023170"/>
    </source>
</evidence>
<comment type="subcellular location">
    <subcellularLocation>
        <location evidence="1">Membrane</location>
        <topology evidence="1">Multi-pass membrane protein</topology>
    </subcellularLocation>
</comment>
<dbReference type="InterPro" id="IPR017452">
    <property type="entry name" value="GPCR_Rhodpsn_7TM"/>
</dbReference>
<feature type="transmembrane region" description="Helical" evidence="10">
    <location>
        <begin position="373"/>
        <end position="390"/>
    </location>
</feature>
<evidence type="ECO:0000256" key="5">
    <source>
        <dbReference type="ARBA" id="ARBA00023136"/>
    </source>
</evidence>
<sequence>MSEEEETVSKEQLYTAIGMLAVFSVVGVIGNALVLYVFSNFKQKLTSTIFILTLAGTDFITCLITIPYTIVVEILEYSLYYNIVCQIYQFLITTTVPFSAFVMVAIAVDRYLCICHPFRHAMTIRRAEYIVAVLCALAVMLGILCCLNYGVLDMYADIPVSNSSSKNGTTMYNSSTLLSGHFATGNAIHNATNFTYDQPVLTERVLIQAGVCMPISMDNPFFHVYQKIYSSFFAICAVIVMVLYAIIYRSVLARRRQRLKIVTNKCCGFWNAIPNETETTEISTLTNVSDVPDVEKHDKSVQKNGTNSSTPQPGEKDVIIRPSNVSRAKLEKMKLANIKTAFMLSIVTLVFIVAFLPSWLVALRVFKMNVVVFYMYFSYNVANPVIYAFMNNTFKAQLKELFKCKS</sequence>
<evidence type="ECO:0000256" key="7">
    <source>
        <dbReference type="ARBA" id="ARBA00023224"/>
    </source>
</evidence>
<feature type="transmembrane region" description="Helical" evidence="10">
    <location>
        <begin position="50"/>
        <end position="75"/>
    </location>
</feature>
<evidence type="ECO:0000256" key="10">
    <source>
        <dbReference type="SAM" id="Phobius"/>
    </source>
</evidence>
<comment type="caution">
    <text evidence="12">The sequence shown here is derived from an EMBL/GenBank/DDBJ whole genome shotgun (WGS) entry which is preliminary data.</text>
</comment>
<evidence type="ECO:0000256" key="1">
    <source>
        <dbReference type="ARBA" id="ARBA00004141"/>
    </source>
</evidence>
<feature type="transmembrane region" description="Helical" evidence="10">
    <location>
        <begin position="129"/>
        <end position="151"/>
    </location>
</feature>
<feature type="transmembrane region" description="Helical" evidence="10">
    <location>
        <begin position="228"/>
        <end position="248"/>
    </location>
</feature>